<dbReference type="PRINTS" id="PR00081">
    <property type="entry name" value="GDHRDH"/>
</dbReference>
<proteinExistence type="inferred from homology"/>
<dbReference type="FunFam" id="3.40.50.720:FF:000084">
    <property type="entry name" value="Short-chain dehydrogenase reductase"/>
    <property type="match status" value="1"/>
</dbReference>
<comment type="similarity">
    <text evidence="1">Belongs to the short-chain dehydrogenases/reductases (SDR) family.</text>
</comment>
<dbReference type="PANTHER" id="PTHR42760">
    <property type="entry name" value="SHORT-CHAIN DEHYDROGENASES/REDUCTASES FAMILY MEMBER"/>
    <property type="match status" value="1"/>
</dbReference>
<keyword evidence="5" id="KW-1185">Reference proteome</keyword>
<dbReference type="Pfam" id="PF13561">
    <property type="entry name" value="adh_short_C2"/>
    <property type="match status" value="1"/>
</dbReference>
<accession>A0A9W9NN83</accession>
<dbReference type="GeneID" id="81388713"/>
<evidence type="ECO:0000313" key="4">
    <source>
        <dbReference type="EMBL" id="KAJ5221754.1"/>
    </source>
</evidence>
<sequence>MLRLNGSAFITGAGSGIGRGVALAFARYGVNRLALLDQRHDGLQETCQQIQKESPHTEMEIIPADVSNETSIQRAVSQASKLFNRIDYGVNCAGIAPSPEMTHEMTLKDWQKVIDVNLTGVWICQKHLLRQMLNQERRGDHEGRGAIINIASMYGLIAPPGSMAIAPYTASKHGVMGLTKTDAKIYAKKGIRINAICPGYIVTPLIAGSIHSGSMDNEFERTPVGRAGTVEEIADSIAFLASPLSSFMYGTGMTVDGGYSV</sequence>
<evidence type="ECO:0000313" key="5">
    <source>
        <dbReference type="Proteomes" id="UP001147733"/>
    </source>
</evidence>
<dbReference type="InterPro" id="IPR002347">
    <property type="entry name" value="SDR_fam"/>
</dbReference>
<evidence type="ECO:0000256" key="3">
    <source>
        <dbReference type="ARBA" id="ARBA00023002"/>
    </source>
</evidence>
<keyword evidence="2" id="KW-0521">NADP</keyword>
<keyword evidence="3" id="KW-0560">Oxidoreductase</keyword>
<gene>
    <name evidence="4" type="ORF">N7469_010641</name>
</gene>
<dbReference type="AlphaFoldDB" id="A0A9W9NN83"/>
<dbReference type="Gene3D" id="3.40.50.720">
    <property type="entry name" value="NAD(P)-binding Rossmann-like Domain"/>
    <property type="match status" value="1"/>
</dbReference>
<dbReference type="SUPFAM" id="SSF51735">
    <property type="entry name" value="NAD(P)-binding Rossmann-fold domains"/>
    <property type="match status" value="1"/>
</dbReference>
<organism evidence="4 5">
    <name type="scientific">Penicillium citrinum</name>
    <dbReference type="NCBI Taxonomy" id="5077"/>
    <lineage>
        <taxon>Eukaryota</taxon>
        <taxon>Fungi</taxon>
        <taxon>Dikarya</taxon>
        <taxon>Ascomycota</taxon>
        <taxon>Pezizomycotina</taxon>
        <taxon>Eurotiomycetes</taxon>
        <taxon>Eurotiomycetidae</taxon>
        <taxon>Eurotiales</taxon>
        <taxon>Aspergillaceae</taxon>
        <taxon>Penicillium</taxon>
    </lineage>
</organism>
<name>A0A9W9NN83_PENCI</name>
<evidence type="ECO:0000256" key="1">
    <source>
        <dbReference type="ARBA" id="ARBA00006484"/>
    </source>
</evidence>
<dbReference type="GO" id="GO:0016616">
    <property type="term" value="F:oxidoreductase activity, acting on the CH-OH group of donors, NAD or NADP as acceptor"/>
    <property type="evidence" value="ECO:0007669"/>
    <property type="project" value="TreeGrafter"/>
</dbReference>
<dbReference type="InterPro" id="IPR036291">
    <property type="entry name" value="NAD(P)-bd_dom_sf"/>
</dbReference>
<dbReference type="OrthoDB" id="5840532at2759"/>
<dbReference type="CDD" id="cd05233">
    <property type="entry name" value="SDR_c"/>
    <property type="match status" value="1"/>
</dbReference>
<dbReference type="PRINTS" id="PR00080">
    <property type="entry name" value="SDRFAMILY"/>
</dbReference>
<reference evidence="4" key="1">
    <citation type="submission" date="2022-11" db="EMBL/GenBank/DDBJ databases">
        <authorList>
            <person name="Petersen C."/>
        </authorList>
    </citation>
    <scope>NUCLEOTIDE SEQUENCE</scope>
    <source>
        <strain evidence="4">IBT 23319</strain>
    </source>
</reference>
<dbReference type="Proteomes" id="UP001147733">
    <property type="component" value="Unassembled WGS sequence"/>
</dbReference>
<comment type="caution">
    <text evidence="4">The sequence shown here is derived from an EMBL/GenBank/DDBJ whole genome shotgun (WGS) entry which is preliminary data.</text>
</comment>
<dbReference type="RefSeq" id="XP_056496677.1">
    <property type="nucleotide sequence ID" value="XM_056649546.1"/>
</dbReference>
<reference evidence="4" key="2">
    <citation type="journal article" date="2023" name="IMA Fungus">
        <title>Comparative genomic study of the Penicillium genus elucidates a diverse pangenome and 15 lateral gene transfer events.</title>
        <authorList>
            <person name="Petersen C."/>
            <person name="Sorensen T."/>
            <person name="Nielsen M.R."/>
            <person name="Sondergaard T.E."/>
            <person name="Sorensen J.L."/>
            <person name="Fitzpatrick D.A."/>
            <person name="Frisvad J.C."/>
            <person name="Nielsen K.L."/>
        </authorList>
    </citation>
    <scope>NUCLEOTIDE SEQUENCE</scope>
    <source>
        <strain evidence="4">IBT 23319</strain>
    </source>
</reference>
<protein>
    <submittedName>
        <fullName evidence="4">Short chain dehydrogenase/reductase family oxidoreductase</fullName>
    </submittedName>
</protein>
<dbReference type="EMBL" id="JAPQKT010000009">
    <property type="protein sequence ID" value="KAJ5221754.1"/>
    <property type="molecule type" value="Genomic_DNA"/>
</dbReference>
<evidence type="ECO:0000256" key="2">
    <source>
        <dbReference type="ARBA" id="ARBA00022857"/>
    </source>
</evidence>
<dbReference type="PANTHER" id="PTHR42760:SF115">
    <property type="entry name" value="3-OXOACYL-[ACYL-CARRIER-PROTEIN] REDUCTASE FABG"/>
    <property type="match status" value="1"/>
</dbReference>